<dbReference type="Gene3D" id="3.20.20.380">
    <property type="entry name" value="Copper homeostasis (CutC) domain"/>
    <property type="match status" value="1"/>
</dbReference>
<comment type="caution">
    <text evidence="2">Once thought to be involved in copper homeostasis, experiments in E.coli have shown this is not the case.</text>
</comment>
<dbReference type="AlphaFoldDB" id="A0A0U4FSH4"/>
<dbReference type="HAMAP" id="MF_00795">
    <property type="entry name" value="CutC"/>
    <property type="match status" value="1"/>
</dbReference>
<comment type="subcellular location">
    <subcellularLocation>
        <location evidence="2">Cytoplasm</location>
    </subcellularLocation>
</comment>
<dbReference type="Pfam" id="PF03932">
    <property type="entry name" value="CutC"/>
    <property type="match status" value="1"/>
</dbReference>
<organism evidence="3 4">
    <name type="scientific">Lentibacillus amyloliquefaciens</name>
    <dbReference type="NCBI Taxonomy" id="1472767"/>
    <lineage>
        <taxon>Bacteria</taxon>
        <taxon>Bacillati</taxon>
        <taxon>Bacillota</taxon>
        <taxon>Bacilli</taxon>
        <taxon>Bacillales</taxon>
        <taxon>Bacillaceae</taxon>
        <taxon>Lentibacillus</taxon>
    </lineage>
</organism>
<dbReference type="InterPro" id="IPR005627">
    <property type="entry name" value="CutC-like"/>
</dbReference>
<evidence type="ECO:0000256" key="2">
    <source>
        <dbReference type="HAMAP-Rule" id="MF_00795"/>
    </source>
</evidence>
<dbReference type="OrthoDB" id="9815677at2"/>
<reference evidence="3 4" key="1">
    <citation type="submission" date="2016-01" db="EMBL/GenBank/DDBJ databases">
        <title>Complete genome sequence of strain Lentibacillus amyloliquefaciens LAM0015T isolated from saline sediment.</title>
        <authorList>
            <person name="Wang J.-L."/>
            <person name="He M.-X."/>
        </authorList>
    </citation>
    <scope>NUCLEOTIDE SEQUENCE [LARGE SCALE GENOMIC DNA]</scope>
    <source>
        <strain evidence="3 4">LAM0015</strain>
    </source>
</reference>
<gene>
    <name evidence="2" type="primary">cutC</name>
    <name evidence="3" type="ORF">AOX59_16170</name>
</gene>
<dbReference type="GO" id="GO:0005507">
    <property type="term" value="F:copper ion binding"/>
    <property type="evidence" value="ECO:0007669"/>
    <property type="project" value="TreeGrafter"/>
</dbReference>
<dbReference type="PANTHER" id="PTHR12598">
    <property type="entry name" value="COPPER HOMEOSTASIS PROTEIN CUTC"/>
    <property type="match status" value="1"/>
</dbReference>
<dbReference type="KEGG" id="lao:AOX59_16170"/>
<keyword evidence="4" id="KW-1185">Reference proteome</keyword>
<evidence type="ECO:0000313" key="4">
    <source>
        <dbReference type="Proteomes" id="UP000050331"/>
    </source>
</evidence>
<dbReference type="GO" id="GO:0005737">
    <property type="term" value="C:cytoplasm"/>
    <property type="evidence" value="ECO:0007669"/>
    <property type="project" value="UniProtKB-SubCell"/>
</dbReference>
<dbReference type="EMBL" id="CP013862">
    <property type="protein sequence ID" value="ALX50676.1"/>
    <property type="molecule type" value="Genomic_DNA"/>
</dbReference>
<dbReference type="SUPFAM" id="SSF110395">
    <property type="entry name" value="CutC-like"/>
    <property type="match status" value="1"/>
</dbReference>
<proteinExistence type="inferred from homology"/>
<dbReference type="STRING" id="1472767.AOX59_16170"/>
<protein>
    <recommendedName>
        <fullName evidence="2">PF03932 family protein CutC</fullName>
    </recommendedName>
</protein>
<dbReference type="InterPro" id="IPR036822">
    <property type="entry name" value="CutC-like_dom_sf"/>
</dbReference>
<evidence type="ECO:0000256" key="1">
    <source>
        <dbReference type="ARBA" id="ARBA00007768"/>
    </source>
</evidence>
<comment type="similarity">
    <text evidence="1 2">Belongs to the CutC family.</text>
</comment>
<accession>A0A0U4FSH4</accession>
<evidence type="ECO:0000313" key="3">
    <source>
        <dbReference type="EMBL" id="ALX50676.1"/>
    </source>
</evidence>
<keyword evidence="2" id="KW-0963">Cytoplasm</keyword>
<dbReference type="PANTHER" id="PTHR12598:SF0">
    <property type="entry name" value="COPPER HOMEOSTASIS PROTEIN CUTC HOMOLOG"/>
    <property type="match status" value="1"/>
</dbReference>
<dbReference type="RefSeq" id="WP_068448410.1">
    <property type="nucleotide sequence ID" value="NZ_CP013862.1"/>
</dbReference>
<name>A0A0U4FSH4_9BACI</name>
<dbReference type="Proteomes" id="UP000050331">
    <property type="component" value="Chromosome"/>
</dbReference>
<sequence>MTLEIIATSLTDVKQAEAYGADRLELCTGIAEGGITPNYGLIAEAVKAAAIPINVMIRPHSESFMYNEDDLTVMKKDIQMVRELGANGIVIGALTADDMIDEAVLKQLLDEAQGLDVTFHREFDFARNQEEALACLAGYPQVKRILTSAGQQPAPQAVQNMKQLMQLAGNTHLEIMAGHGLKADNFAKFYKETEPKEVHFGSGVREKGSFSYSIDERKMNDIKTVLRS</sequence>